<dbReference type="InterPro" id="IPR002772">
    <property type="entry name" value="Glyco_hydro_3_C"/>
</dbReference>
<evidence type="ECO:0000256" key="5">
    <source>
        <dbReference type="ARBA" id="ARBA00022801"/>
    </source>
</evidence>
<dbReference type="STRING" id="109264.A0A1F8AGT3"/>
<feature type="region of interest" description="Disordered" evidence="12">
    <location>
        <begin position="471"/>
        <end position="490"/>
    </location>
</feature>
<keyword evidence="5" id="KW-0378">Hydrolase</keyword>
<evidence type="ECO:0000256" key="1">
    <source>
        <dbReference type="ARBA" id="ARBA00000448"/>
    </source>
</evidence>
<evidence type="ECO:0000256" key="11">
    <source>
        <dbReference type="ARBA" id="ARBA00023326"/>
    </source>
</evidence>
<evidence type="ECO:0000256" key="3">
    <source>
        <dbReference type="ARBA" id="ARBA00005336"/>
    </source>
</evidence>
<dbReference type="GO" id="GO:0003677">
    <property type="term" value="F:DNA binding"/>
    <property type="evidence" value="ECO:0007669"/>
    <property type="project" value="InterPro"/>
</dbReference>
<dbReference type="InterPro" id="IPR050288">
    <property type="entry name" value="Cellulose_deg_GH3"/>
</dbReference>
<feature type="compositionally biased region" description="Low complexity" evidence="12">
    <location>
        <begin position="815"/>
        <end position="833"/>
    </location>
</feature>
<dbReference type="InterPro" id="IPR007219">
    <property type="entry name" value="XnlR_reg_dom"/>
</dbReference>
<evidence type="ECO:0000256" key="7">
    <source>
        <dbReference type="ARBA" id="ARBA00023180"/>
    </source>
</evidence>
<keyword evidence="7" id="KW-0325">Glycoprotein</keyword>
<keyword evidence="9" id="KW-0119">Carbohydrate metabolism</keyword>
<dbReference type="InterPro" id="IPR017853">
    <property type="entry name" value="GH"/>
</dbReference>
<comment type="caution">
    <text evidence="14">The sequence shown here is derived from an EMBL/GenBank/DDBJ whole genome shotgun (WGS) entry which is preliminary data.</text>
</comment>
<evidence type="ECO:0000256" key="6">
    <source>
        <dbReference type="ARBA" id="ARBA00023001"/>
    </source>
</evidence>
<feature type="domain" description="Fibronectin type III-like" evidence="13">
    <location>
        <begin position="647"/>
        <end position="713"/>
    </location>
</feature>
<dbReference type="InterPro" id="IPR013783">
    <property type="entry name" value="Ig-like_fold"/>
</dbReference>
<dbReference type="GO" id="GO:0006351">
    <property type="term" value="P:DNA-templated transcription"/>
    <property type="evidence" value="ECO:0007669"/>
    <property type="project" value="InterPro"/>
</dbReference>
<keyword evidence="11" id="KW-0624">Polysaccharide degradation</keyword>
<name>A0A1F8AGT3_9EURO</name>
<dbReference type="CDD" id="cd12148">
    <property type="entry name" value="fungal_TF_MHR"/>
    <property type="match status" value="1"/>
</dbReference>
<dbReference type="InterPro" id="IPR036881">
    <property type="entry name" value="Glyco_hydro_3_C_sf"/>
</dbReference>
<dbReference type="Pfam" id="PF00933">
    <property type="entry name" value="Glyco_hydro_3"/>
    <property type="match status" value="1"/>
</dbReference>
<dbReference type="PANTHER" id="PTHR42715">
    <property type="entry name" value="BETA-GLUCOSIDASE"/>
    <property type="match status" value="1"/>
</dbReference>
<keyword evidence="6" id="KW-0136">Cellulose degradation</keyword>
<evidence type="ECO:0000313" key="15">
    <source>
        <dbReference type="Proteomes" id="UP000179179"/>
    </source>
</evidence>
<dbReference type="Gene3D" id="3.20.20.300">
    <property type="entry name" value="Glycoside hydrolase, family 3, N-terminal domain"/>
    <property type="match status" value="1"/>
</dbReference>
<evidence type="ECO:0000256" key="8">
    <source>
        <dbReference type="ARBA" id="ARBA00023242"/>
    </source>
</evidence>
<feature type="region of interest" description="Disordered" evidence="12">
    <location>
        <begin position="813"/>
        <end position="838"/>
    </location>
</feature>
<keyword evidence="8" id="KW-0539">Nucleus</keyword>
<dbReference type="RefSeq" id="XP_022394614.1">
    <property type="nucleotide sequence ID" value="XM_022527826.1"/>
</dbReference>
<accession>A0A1F8AGT3</accession>
<dbReference type="EC" id="3.2.1.21" evidence="4"/>
<evidence type="ECO:0000313" key="14">
    <source>
        <dbReference type="EMBL" id="OGM50897.1"/>
    </source>
</evidence>
<dbReference type="Gene3D" id="2.60.40.10">
    <property type="entry name" value="Immunoglobulins"/>
    <property type="match status" value="1"/>
</dbReference>
<dbReference type="Pfam" id="PF04082">
    <property type="entry name" value="Fungal_trans"/>
    <property type="match status" value="1"/>
</dbReference>
<dbReference type="SMART" id="SM01217">
    <property type="entry name" value="Fn3_like"/>
    <property type="match status" value="1"/>
</dbReference>
<dbReference type="PRINTS" id="PR00133">
    <property type="entry name" value="GLHYDRLASE3"/>
</dbReference>
<evidence type="ECO:0000259" key="13">
    <source>
        <dbReference type="SMART" id="SM01217"/>
    </source>
</evidence>
<dbReference type="GeneID" id="34444086"/>
<comment type="pathway">
    <text evidence="2">Glycan metabolism; cellulose degradation.</text>
</comment>
<organism evidence="14 15">
    <name type="scientific">Aspergillus bombycis</name>
    <dbReference type="NCBI Taxonomy" id="109264"/>
    <lineage>
        <taxon>Eukaryota</taxon>
        <taxon>Fungi</taxon>
        <taxon>Dikarya</taxon>
        <taxon>Ascomycota</taxon>
        <taxon>Pezizomycotina</taxon>
        <taxon>Eurotiomycetes</taxon>
        <taxon>Eurotiomycetidae</taxon>
        <taxon>Eurotiales</taxon>
        <taxon>Aspergillaceae</taxon>
        <taxon>Aspergillus</taxon>
    </lineage>
</organism>
<evidence type="ECO:0000256" key="10">
    <source>
        <dbReference type="ARBA" id="ARBA00023295"/>
    </source>
</evidence>
<proteinExistence type="inferred from homology"/>
<dbReference type="InterPro" id="IPR001764">
    <property type="entry name" value="Glyco_hydro_3_N"/>
</dbReference>
<keyword evidence="10" id="KW-0326">Glycosidase</keyword>
<dbReference type="PANTHER" id="PTHR42715:SF3">
    <property type="entry name" value="BETA-GLUCOSIDASE B-RELATED"/>
    <property type="match status" value="1"/>
</dbReference>
<dbReference type="EMBL" id="LYCR01000002">
    <property type="protein sequence ID" value="OGM50897.1"/>
    <property type="molecule type" value="Genomic_DNA"/>
</dbReference>
<dbReference type="InterPro" id="IPR036962">
    <property type="entry name" value="Glyco_hydro_3_N_sf"/>
</dbReference>
<evidence type="ECO:0000256" key="12">
    <source>
        <dbReference type="SAM" id="MobiDB-lite"/>
    </source>
</evidence>
<evidence type="ECO:0000256" key="2">
    <source>
        <dbReference type="ARBA" id="ARBA00004987"/>
    </source>
</evidence>
<evidence type="ECO:0000256" key="9">
    <source>
        <dbReference type="ARBA" id="ARBA00023277"/>
    </source>
</evidence>
<gene>
    <name evidence="14" type="ORF">ABOM_000696</name>
</gene>
<dbReference type="GO" id="GO:0008270">
    <property type="term" value="F:zinc ion binding"/>
    <property type="evidence" value="ECO:0007669"/>
    <property type="project" value="InterPro"/>
</dbReference>
<dbReference type="SUPFAM" id="SSF52279">
    <property type="entry name" value="Beta-D-glucan exohydrolase, C-terminal domain"/>
    <property type="match status" value="1"/>
</dbReference>
<dbReference type="OrthoDB" id="2123594at2759"/>
<dbReference type="GO" id="GO:0008422">
    <property type="term" value="F:beta-glucosidase activity"/>
    <property type="evidence" value="ECO:0007669"/>
    <property type="project" value="UniProtKB-EC"/>
</dbReference>
<dbReference type="Gene3D" id="3.40.50.1700">
    <property type="entry name" value="Glycoside hydrolase family 3 C-terminal domain"/>
    <property type="match status" value="1"/>
</dbReference>
<sequence>MGSQAEYTFIDAIADLKAGQTLAETTQTLLSQLTQEERLSLLDGDVQFWTGLRSILCDRYNRTPYVHGAVPRKQIPGIKFTDGPRGVVMGHSTAFPVPMARGATWDIELERRVGDAIGREAKAQGANYFAGVCVNLPRHPAWGRIQETYGEDPVLLGEFGLALTQSVQKHVMACVKHYALNSMENARFRVDVSVDEAVLHEVYLPHFRRIVEGGVAAVMSSYNSVNGEWAGQNRHLLTDILRDQWGFDGLVMSDFVFGLRNAAASVRNGLDIEAPFTQQRARKLPLALESGELEWQDVDQACERIIRKQIEFTVRTEDSQPSPDVVFCDEHRELAREVAARSMVLLKNDTVEGRTILPLQAESLSRVAVVGRLGNIANTGDKGSSQVFPPSVVTPVEGIRAALPGVEVLFAESINEAEQLASQVDVVICVVGYTHEDEGEYVVPALQDNPALRDTLPPTTTAEERETLDIFEGNSDKGGNSGIEAGAGGDRTSLRLRDQDERLISTVTAHNPRTIVSIITAGAVIMESWKEKVPALLISWYSGSEGGHGLGDVLLGRVDASGRLPFSIPTSEAHLPFFDREAAEIYYNRWFGQHMLDKMGVEAAFPLGFGLSYTTFEVDNIVAERVDTESIQVTVHVRNTGSRPGRFIAQVYAVTSIPDFPTRVLLGFAPVDLAVGQQTDMKFLASTRPLQQWKAGKFTRRADEIHLEVASFAGDTASTTGAECVFDPTALSTFDPASLAILQRLDTLEHKIDSFQQQPISTPVHLPRLSPNNNSRTVDTVRKTPEHAGSLLPENLDAVLKWPILQDEDQEITESPHLPNPASHHASPPQSSLDGDELNPSLSNAYLDNFFSHVHPKNPVLDEPYIRRLVRKVSLEGPGWDSDSCLALLVCANGAITGPLMAQSVSAEELRASPGCRLFAAALKRIGTTLDSAGVAQAQCLFFAGVYLMSCLRPFDAWRSFLQALAVCQSFTFMGEATQTGTPAEESIYWSSWKSERELRWELGLPDFGTRISLEPPQRFPTLPLTDDEEILRAWYFYLSEISLWRLETEIRKDMIARLSEPSSNTLNDLADISEIYKQQLVACLHSLPSTVSISDPPCQGSETDVLRFILQGRSTYVNELITWPYIVCAVSDIPLGQAAQGWVARGLQAHLKRLEVNRAGFYHRHHGTWLMIRTSTRSACILLAVARSSLDDLLPVGWKEAVEATVKMLDFWQADVEGVAALARFLRSLLSHAS</sequence>
<comment type="catalytic activity">
    <reaction evidence="1">
        <text>Hydrolysis of terminal, non-reducing beta-D-glucosyl residues with release of beta-D-glucose.</text>
        <dbReference type="EC" id="3.2.1.21"/>
    </reaction>
</comment>
<dbReference type="InterPro" id="IPR026891">
    <property type="entry name" value="Fn3-like"/>
</dbReference>
<protein>
    <recommendedName>
        <fullName evidence="4">beta-glucosidase</fullName>
        <ecNumber evidence="4">3.2.1.21</ecNumber>
    </recommendedName>
</protein>
<dbReference type="Pfam" id="PF01915">
    <property type="entry name" value="Glyco_hydro_3_C"/>
    <property type="match status" value="1"/>
</dbReference>
<evidence type="ECO:0000256" key="4">
    <source>
        <dbReference type="ARBA" id="ARBA00012744"/>
    </source>
</evidence>
<dbReference type="GO" id="GO:0030245">
    <property type="term" value="P:cellulose catabolic process"/>
    <property type="evidence" value="ECO:0007669"/>
    <property type="project" value="UniProtKB-KW"/>
</dbReference>
<comment type="similarity">
    <text evidence="3">Belongs to the glycosyl hydrolase 3 family.</text>
</comment>
<reference evidence="14 15" key="1">
    <citation type="journal article" date="2016" name="Genome Biol. Evol.">
        <title>Draft genome sequence of an aflatoxigenic Aspergillus species, A. bombycis.</title>
        <authorList>
            <person name="Moore G.G."/>
            <person name="Mack B.M."/>
            <person name="Beltz S.B."/>
            <person name="Gilbert M.K."/>
        </authorList>
    </citation>
    <scope>NUCLEOTIDE SEQUENCE [LARGE SCALE GENOMIC DNA]</scope>
    <source>
        <strain evidence="15">NRRL 26010</strain>
    </source>
</reference>
<dbReference type="AlphaFoldDB" id="A0A1F8AGT3"/>
<keyword evidence="15" id="KW-1185">Reference proteome</keyword>
<feature type="compositionally biased region" description="Gly residues" evidence="12">
    <location>
        <begin position="479"/>
        <end position="489"/>
    </location>
</feature>
<dbReference type="SUPFAM" id="SSF51445">
    <property type="entry name" value="(Trans)glycosidases"/>
    <property type="match status" value="1"/>
</dbReference>
<dbReference type="Proteomes" id="UP000179179">
    <property type="component" value="Unassembled WGS sequence"/>
</dbReference>